<keyword evidence="3" id="KW-0804">Transcription</keyword>
<keyword evidence="1" id="KW-0805">Transcription regulation</keyword>
<dbReference type="PANTHER" id="PTHR44688:SF16">
    <property type="entry name" value="DNA-BINDING TRANSCRIPTIONAL ACTIVATOR DEVR_DOSR"/>
    <property type="match status" value="1"/>
</dbReference>
<dbReference type="GO" id="GO:0006355">
    <property type="term" value="P:regulation of DNA-templated transcription"/>
    <property type="evidence" value="ECO:0007669"/>
    <property type="project" value="InterPro"/>
</dbReference>
<dbReference type="Pfam" id="PF00196">
    <property type="entry name" value="GerE"/>
    <property type="match status" value="1"/>
</dbReference>
<evidence type="ECO:0000256" key="1">
    <source>
        <dbReference type="ARBA" id="ARBA00023015"/>
    </source>
</evidence>
<feature type="domain" description="HTH luxR-type" evidence="4">
    <location>
        <begin position="165"/>
        <end position="230"/>
    </location>
</feature>
<keyword evidence="2" id="KW-0238">DNA-binding</keyword>
<evidence type="ECO:0000256" key="2">
    <source>
        <dbReference type="ARBA" id="ARBA00023125"/>
    </source>
</evidence>
<dbReference type="KEGG" id="psil:PMA3_25665"/>
<dbReference type="SMART" id="SM00421">
    <property type="entry name" value="HTH_LUXR"/>
    <property type="match status" value="1"/>
</dbReference>
<dbReference type="GO" id="GO:0003677">
    <property type="term" value="F:DNA binding"/>
    <property type="evidence" value="ECO:0007669"/>
    <property type="project" value="UniProtKB-KW"/>
</dbReference>
<dbReference type="InterPro" id="IPR016032">
    <property type="entry name" value="Sig_transdc_resp-reg_C-effctor"/>
</dbReference>
<proteinExistence type="predicted"/>
<dbReference type="PANTHER" id="PTHR44688">
    <property type="entry name" value="DNA-BINDING TRANSCRIPTIONAL ACTIVATOR DEVR_DOSR"/>
    <property type="match status" value="1"/>
</dbReference>
<dbReference type="OrthoDB" id="1806906at2"/>
<dbReference type="Proteomes" id="UP000078354">
    <property type="component" value="Chromosome"/>
</dbReference>
<sequence length="230" mass="26277">MQKAEFGTRCHDFAQKTVSFLKNTSGCTAVVFTWYENHKTKPPHVQAGADERMITEYYDRYHGADPLRAELLIQSSSCFETLSNAKTTHDQYLLEEYQPFLHKYNIHEEMDLIFWAGGTAVASAALLQQEDGHRLNPPYLREVYNYLQYTFSILPAVRLLNLNSELELRYKLTPKERAVAELMVAGEPNKAIASRLDMELPTAKTHVLHIFQKLQVESRAKAIALLSGVQ</sequence>
<dbReference type="PROSITE" id="PS50043">
    <property type="entry name" value="HTH_LUXR_2"/>
    <property type="match status" value="1"/>
</dbReference>
<accession>A0A191YZR4</accession>
<protein>
    <recommendedName>
        <fullName evidence="4">HTH luxR-type domain-containing protein</fullName>
    </recommendedName>
</protein>
<evidence type="ECO:0000313" key="6">
    <source>
        <dbReference type="Proteomes" id="UP000078354"/>
    </source>
</evidence>
<gene>
    <name evidence="5" type="ORF">PMA3_25665</name>
</gene>
<reference evidence="5 6" key="1">
    <citation type="journal article" date="2018" name="Syst. Appl. Microbiol.">
        <title>Pseudomonas silesiensis sp. nov. strain A3T isolated from a biological pesticide sewage treatment plant and analysis of the complete genome sequence.</title>
        <authorList>
            <person name="Kaminski M.A."/>
            <person name="Furmanczyk E.M."/>
            <person name="Sobczak A."/>
            <person name="Dziembowski A."/>
            <person name="Lipinski L."/>
        </authorList>
    </citation>
    <scope>NUCLEOTIDE SEQUENCE [LARGE SCALE GENOMIC DNA]</scope>
    <source>
        <strain evidence="5 6">A3</strain>
    </source>
</reference>
<dbReference type="CDD" id="cd06170">
    <property type="entry name" value="LuxR_C_like"/>
    <property type="match status" value="1"/>
</dbReference>
<name>A0A191YZR4_9PSED</name>
<dbReference type="AlphaFoldDB" id="A0A191YZR4"/>
<evidence type="ECO:0000256" key="3">
    <source>
        <dbReference type="ARBA" id="ARBA00023163"/>
    </source>
</evidence>
<dbReference type="RefSeq" id="WP_064679816.1">
    <property type="nucleotide sequence ID" value="NZ_CP014870.1"/>
</dbReference>
<dbReference type="PRINTS" id="PR00038">
    <property type="entry name" value="HTHLUXR"/>
</dbReference>
<dbReference type="InterPro" id="IPR000792">
    <property type="entry name" value="Tscrpt_reg_LuxR_C"/>
</dbReference>
<dbReference type="SUPFAM" id="SSF46894">
    <property type="entry name" value="C-terminal effector domain of the bipartite response regulators"/>
    <property type="match status" value="1"/>
</dbReference>
<dbReference type="InterPro" id="IPR036388">
    <property type="entry name" value="WH-like_DNA-bd_sf"/>
</dbReference>
<evidence type="ECO:0000259" key="4">
    <source>
        <dbReference type="PROSITE" id="PS50043"/>
    </source>
</evidence>
<dbReference type="Gene3D" id="1.10.10.10">
    <property type="entry name" value="Winged helix-like DNA-binding domain superfamily/Winged helix DNA-binding domain"/>
    <property type="match status" value="1"/>
</dbReference>
<organism evidence="5 6">
    <name type="scientific">Pseudomonas silesiensis</name>
    <dbReference type="NCBI Taxonomy" id="1853130"/>
    <lineage>
        <taxon>Bacteria</taxon>
        <taxon>Pseudomonadati</taxon>
        <taxon>Pseudomonadota</taxon>
        <taxon>Gammaproteobacteria</taxon>
        <taxon>Pseudomonadales</taxon>
        <taxon>Pseudomonadaceae</taxon>
        <taxon>Pseudomonas</taxon>
    </lineage>
</organism>
<evidence type="ECO:0000313" key="5">
    <source>
        <dbReference type="EMBL" id="ANJ58377.1"/>
    </source>
</evidence>
<keyword evidence="6" id="KW-1185">Reference proteome</keyword>
<dbReference type="STRING" id="1853130.PMA3_25665"/>
<dbReference type="EMBL" id="CP014870">
    <property type="protein sequence ID" value="ANJ58377.1"/>
    <property type="molecule type" value="Genomic_DNA"/>
</dbReference>